<dbReference type="Proteomes" id="UP001216907">
    <property type="component" value="Unassembled WGS sequence"/>
</dbReference>
<organism evidence="2 3">
    <name type="scientific">Paludisphaera mucosa</name>
    <dbReference type="NCBI Taxonomy" id="3030827"/>
    <lineage>
        <taxon>Bacteria</taxon>
        <taxon>Pseudomonadati</taxon>
        <taxon>Planctomycetota</taxon>
        <taxon>Planctomycetia</taxon>
        <taxon>Isosphaerales</taxon>
        <taxon>Isosphaeraceae</taxon>
        <taxon>Paludisphaera</taxon>
    </lineage>
</organism>
<evidence type="ECO:0000256" key="1">
    <source>
        <dbReference type="SAM" id="MobiDB-lite"/>
    </source>
</evidence>
<proteinExistence type="predicted"/>
<keyword evidence="3" id="KW-1185">Reference proteome</keyword>
<sequence>MARVTCRCGEVLDVDRNGPERVVCPRCQARIRVRRPETRAGAVPGGDGLIRFPCPCGRRLKVRAEDRPEAGRCPDCGRVVPVPRTAWAPGVGAAIGAAPKSPGLGVSNASFGGDGEARTEELDADDVARLQRWAARHGVLPGDAPSSPVPTPRLAETPYSPPPALRVEAGLRICPKCGRPLHMSAVACRACGASTPKA</sequence>
<dbReference type="RefSeq" id="WP_277863934.1">
    <property type="nucleotide sequence ID" value="NZ_JARRAG010000002.1"/>
</dbReference>
<evidence type="ECO:0000313" key="2">
    <source>
        <dbReference type="EMBL" id="MDG3007660.1"/>
    </source>
</evidence>
<accession>A0ABT6FJV0</accession>
<reference evidence="2 3" key="1">
    <citation type="submission" date="2023-03" db="EMBL/GenBank/DDBJ databases">
        <title>Paludisphaera mucosa sp. nov. a novel planctomycete from northern fen.</title>
        <authorList>
            <person name="Ivanova A."/>
        </authorList>
    </citation>
    <scope>NUCLEOTIDE SEQUENCE [LARGE SCALE GENOMIC DNA]</scope>
    <source>
        <strain evidence="2 3">Pla2</strain>
    </source>
</reference>
<dbReference type="EMBL" id="JARRAG010000002">
    <property type="protein sequence ID" value="MDG3007660.1"/>
    <property type="molecule type" value="Genomic_DNA"/>
</dbReference>
<feature type="region of interest" description="Disordered" evidence="1">
    <location>
        <begin position="138"/>
        <end position="161"/>
    </location>
</feature>
<comment type="caution">
    <text evidence="2">The sequence shown here is derived from an EMBL/GenBank/DDBJ whole genome shotgun (WGS) entry which is preliminary data.</text>
</comment>
<name>A0ABT6FJV0_9BACT</name>
<evidence type="ECO:0008006" key="4">
    <source>
        <dbReference type="Google" id="ProtNLM"/>
    </source>
</evidence>
<protein>
    <recommendedName>
        <fullName evidence="4">Double zinc ribbon</fullName>
    </recommendedName>
</protein>
<gene>
    <name evidence="2" type="ORF">PZE19_28175</name>
</gene>
<evidence type="ECO:0000313" key="3">
    <source>
        <dbReference type="Proteomes" id="UP001216907"/>
    </source>
</evidence>